<sequence length="64" mass="7204">MTAIDVKSGNGLKMVIGLLYVTPSSAKNKYAFYRSELVWLLSSLARKRKLESSVQNCKKPKHSM</sequence>
<dbReference type="InParanoid" id="E9G0U6"/>
<dbReference type="AlphaFoldDB" id="E9G0U6"/>
<keyword evidence="2" id="KW-1185">Reference proteome</keyword>
<name>E9G0U6_DAPPU</name>
<evidence type="ECO:0000313" key="2">
    <source>
        <dbReference type="Proteomes" id="UP000000305"/>
    </source>
</evidence>
<organism evidence="1 2">
    <name type="scientific">Daphnia pulex</name>
    <name type="common">Water flea</name>
    <dbReference type="NCBI Taxonomy" id="6669"/>
    <lineage>
        <taxon>Eukaryota</taxon>
        <taxon>Metazoa</taxon>
        <taxon>Ecdysozoa</taxon>
        <taxon>Arthropoda</taxon>
        <taxon>Crustacea</taxon>
        <taxon>Branchiopoda</taxon>
        <taxon>Diplostraca</taxon>
        <taxon>Cladocera</taxon>
        <taxon>Anomopoda</taxon>
        <taxon>Daphniidae</taxon>
        <taxon>Daphnia</taxon>
    </lineage>
</organism>
<protein>
    <submittedName>
        <fullName evidence="1">Uncharacterized protein</fullName>
    </submittedName>
</protein>
<reference evidence="1 2" key="1">
    <citation type="journal article" date="2011" name="Science">
        <title>The ecoresponsive genome of Daphnia pulex.</title>
        <authorList>
            <person name="Colbourne J.K."/>
            <person name="Pfrender M.E."/>
            <person name="Gilbert D."/>
            <person name="Thomas W.K."/>
            <person name="Tucker A."/>
            <person name="Oakley T.H."/>
            <person name="Tokishita S."/>
            <person name="Aerts A."/>
            <person name="Arnold G.J."/>
            <person name="Basu M.K."/>
            <person name="Bauer D.J."/>
            <person name="Caceres C.E."/>
            <person name="Carmel L."/>
            <person name="Casola C."/>
            <person name="Choi J.H."/>
            <person name="Detter J.C."/>
            <person name="Dong Q."/>
            <person name="Dusheyko S."/>
            <person name="Eads B.D."/>
            <person name="Frohlich T."/>
            <person name="Geiler-Samerotte K.A."/>
            <person name="Gerlach D."/>
            <person name="Hatcher P."/>
            <person name="Jogdeo S."/>
            <person name="Krijgsveld J."/>
            <person name="Kriventseva E.V."/>
            <person name="Kultz D."/>
            <person name="Laforsch C."/>
            <person name="Lindquist E."/>
            <person name="Lopez J."/>
            <person name="Manak J.R."/>
            <person name="Muller J."/>
            <person name="Pangilinan J."/>
            <person name="Patwardhan R.P."/>
            <person name="Pitluck S."/>
            <person name="Pritham E.J."/>
            <person name="Rechtsteiner A."/>
            <person name="Rho M."/>
            <person name="Rogozin I.B."/>
            <person name="Sakarya O."/>
            <person name="Salamov A."/>
            <person name="Schaack S."/>
            <person name="Shapiro H."/>
            <person name="Shiga Y."/>
            <person name="Skalitzky C."/>
            <person name="Smith Z."/>
            <person name="Souvorov A."/>
            <person name="Sung W."/>
            <person name="Tang Z."/>
            <person name="Tsuchiya D."/>
            <person name="Tu H."/>
            <person name="Vos H."/>
            <person name="Wang M."/>
            <person name="Wolf Y.I."/>
            <person name="Yamagata H."/>
            <person name="Yamada T."/>
            <person name="Ye Y."/>
            <person name="Shaw J.R."/>
            <person name="Andrews J."/>
            <person name="Crease T.J."/>
            <person name="Tang H."/>
            <person name="Lucas S.M."/>
            <person name="Robertson H.M."/>
            <person name="Bork P."/>
            <person name="Koonin E.V."/>
            <person name="Zdobnov E.M."/>
            <person name="Grigoriev I.V."/>
            <person name="Lynch M."/>
            <person name="Boore J.L."/>
        </authorList>
    </citation>
    <scope>NUCLEOTIDE SEQUENCE [LARGE SCALE GENOMIC DNA]</scope>
</reference>
<dbReference type="Proteomes" id="UP000000305">
    <property type="component" value="Unassembled WGS sequence"/>
</dbReference>
<dbReference type="EMBL" id="GL732528">
    <property type="protein sequence ID" value="EFX86967.1"/>
    <property type="molecule type" value="Genomic_DNA"/>
</dbReference>
<gene>
    <name evidence="1" type="ORF">DAPPUDRAFT_312434</name>
</gene>
<proteinExistence type="predicted"/>
<accession>E9G0U6</accession>
<dbReference type="HOGENOM" id="CLU_2869857_0_0_1"/>
<dbReference type="KEGG" id="dpx:DAPPUDRAFT_312434"/>
<evidence type="ECO:0000313" key="1">
    <source>
        <dbReference type="EMBL" id="EFX86967.1"/>
    </source>
</evidence>